<dbReference type="RefSeq" id="WP_084527844.1">
    <property type="nucleotide sequence ID" value="NZ_FQUP01000007.1"/>
</dbReference>
<evidence type="ECO:0000313" key="3">
    <source>
        <dbReference type="Proteomes" id="UP000184485"/>
    </source>
</evidence>
<keyword evidence="3" id="KW-1185">Reference proteome</keyword>
<protein>
    <recommendedName>
        <fullName evidence="4">DUF5666 domain-containing protein</fullName>
    </recommendedName>
</protein>
<evidence type="ECO:0008006" key="4">
    <source>
        <dbReference type="Google" id="ProtNLM"/>
    </source>
</evidence>
<dbReference type="AlphaFoldDB" id="A0A1M5M8X7"/>
<dbReference type="STRING" id="1122133.SAMN02745157_4715"/>
<dbReference type="Proteomes" id="UP000184485">
    <property type="component" value="Unassembled WGS sequence"/>
</dbReference>
<reference evidence="2 3" key="1">
    <citation type="submission" date="2016-11" db="EMBL/GenBank/DDBJ databases">
        <authorList>
            <person name="Jaros S."/>
            <person name="Januszkiewicz K."/>
            <person name="Wedrychowicz H."/>
        </authorList>
    </citation>
    <scope>NUCLEOTIDE SEQUENCE [LARGE SCALE GENOMIC DNA]</scope>
    <source>
        <strain evidence="2 3">DSM 19436</strain>
    </source>
</reference>
<proteinExistence type="predicted"/>
<sequence>MRAPVFFQRFVFGAALVAATSALAASPPTRIRGTVETLTGDLLTVKQADGTETTIHLPPHLSVTALANSKLSDIKAGDYVGSAAVAGADGKLHAQEVHIFSETMRGVGEGHHPMAGPSQTMTNATVATVKADPSGSTLRLTYPGGEQAIEVGPDTRIVAIIPGDMALVKPGALVAVMVNPQGDGALTARAIQAEKDGVPPL</sequence>
<accession>A0A1M5M8X7</accession>
<organism evidence="2 3">
    <name type="scientific">Kaistia soli DSM 19436</name>
    <dbReference type="NCBI Taxonomy" id="1122133"/>
    <lineage>
        <taxon>Bacteria</taxon>
        <taxon>Pseudomonadati</taxon>
        <taxon>Pseudomonadota</taxon>
        <taxon>Alphaproteobacteria</taxon>
        <taxon>Hyphomicrobiales</taxon>
        <taxon>Kaistiaceae</taxon>
        <taxon>Kaistia</taxon>
    </lineage>
</organism>
<dbReference type="EMBL" id="FQUP01000007">
    <property type="protein sequence ID" value="SHG73419.1"/>
    <property type="molecule type" value="Genomic_DNA"/>
</dbReference>
<gene>
    <name evidence="2" type="ORF">SAMN02745157_4715</name>
</gene>
<dbReference type="OrthoDB" id="9799947at2"/>
<name>A0A1M5M8X7_9HYPH</name>
<feature type="signal peptide" evidence="1">
    <location>
        <begin position="1"/>
        <end position="24"/>
    </location>
</feature>
<feature type="chain" id="PRO_5013223137" description="DUF5666 domain-containing protein" evidence="1">
    <location>
        <begin position="25"/>
        <end position="201"/>
    </location>
</feature>
<keyword evidence="1" id="KW-0732">Signal</keyword>
<evidence type="ECO:0000256" key="1">
    <source>
        <dbReference type="SAM" id="SignalP"/>
    </source>
</evidence>
<evidence type="ECO:0000313" key="2">
    <source>
        <dbReference type="EMBL" id="SHG73419.1"/>
    </source>
</evidence>